<dbReference type="PANTHER" id="PTHR43798:SF31">
    <property type="entry name" value="AB HYDROLASE SUPERFAMILY PROTEIN YCLE"/>
    <property type="match status" value="1"/>
</dbReference>
<feature type="chain" id="PRO_5046118080" evidence="3">
    <location>
        <begin position="21"/>
        <end position="327"/>
    </location>
</feature>
<dbReference type="Gene3D" id="3.40.50.1820">
    <property type="entry name" value="alpha/beta hydrolase"/>
    <property type="match status" value="1"/>
</dbReference>
<dbReference type="PRINTS" id="PR00793">
    <property type="entry name" value="PROAMNOPTASE"/>
</dbReference>
<accession>A0ABU3DIK5</accession>
<keyword evidence="2 5" id="KW-0378">Hydrolase</keyword>
<evidence type="ECO:0000313" key="5">
    <source>
        <dbReference type="EMBL" id="MDT0683535.1"/>
    </source>
</evidence>
<reference evidence="5 6" key="1">
    <citation type="submission" date="2023-09" db="EMBL/GenBank/DDBJ databases">
        <authorList>
            <person name="Rey-Velasco X."/>
        </authorList>
    </citation>
    <scope>NUCLEOTIDE SEQUENCE [LARGE SCALE GENOMIC DNA]</scope>
    <source>
        <strain evidence="5 6">F158</strain>
    </source>
</reference>
<evidence type="ECO:0000256" key="2">
    <source>
        <dbReference type="ARBA" id="ARBA00022801"/>
    </source>
</evidence>
<dbReference type="GO" id="GO:0016787">
    <property type="term" value="F:hydrolase activity"/>
    <property type="evidence" value="ECO:0007669"/>
    <property type="project" value="UniProtKB-KW"/>
</dbReference>
<dbReference type="PANTHER" id="PTHR43798">
    <property type="entry name" value="MONOACYLGLYCEROL LIPASE"/>
    <property type="match status" value="1"/>
</dbReference>
<evidence type="ECO:0000259" key="4">
    <source>
        <dbReference type="Pfam" id="PF00561"/>
    </source>
</evidence>
<dbReference type="InterPro" id="IPR000073">
    <property type="entry name" value="AB_hydrolase_1"/>
</dbReference>
<proteinExistence type="inferred from homology"/>
<dbReference type="InterPro" id="IPR050266">
    <property type="entry name" value="AB_hydrolase_sf"/>
</dbReference>
<dbReference type="Proteomes" id="UP001265259">
    <property type="component" value="Unassembled WGS sequence"/>
</dbReference>
<dbReference type="EMBL" id="JAVRHL010000003">
    <property type="protein sequence ID" value="MDT0683535.1"/>
    <property type="molecule type" value="Genomic_DNA"/>
</dbReference>
<evidence type="ECO:0000256" key="1">
    <source>
        <dbReference type="ARBA" id="ARBA00010088"/>
    </source>
</evidence>
<comment type="similarity">
    <text evidence="1">Belongs to the peptidase S33 family.</text>
</comment>
<evidence type="ECO:0000313" key="6">
    <source>
        <dbReference type="Proteomes" id="UP001265259"/>
    </source>
</evidence>
<feature type="domain" description="AB hydrolase-1" evidence="4">
    <location>
        <begin position="70"/>
        <end position="308"/>
    </location>
</feature>
<feature type="signal peptide" evidence="3">
    <location>
        <begin position="1"/>
        <end position="20"/>
    </location>
</feature>
<keyword evidence="6" id="KW-1185">Reference proteome</keyword>
<dbReference type="Pfam" id="PF00561">
    <property type="entry name" value="Abhydrolase_1"/>
    <property type="match status" value="1"/>
</dbReference>
<dbReference type="PROSITE" id="PS51257">
    <property type="entry name" value="PROKAR_LIPOPROTEIN"/>
    <property type="match status" value="1"/>
</dbReference>
<name>A0ABU3DIK5_9RHOB</name>
<dbReference type="SUPFAM" id="SSF53474">
    <property type="entry name" value="alpha/beta-Hydrolases"/>
    <property type="match status" value="1"/>
</dbReference>
<dbReference type="InterPro" id="IPR002410">
    <property type="entry name" value="Peptidase_S33"/>
</dbReference>
<sequence>MKRRAALGFVGLGLALAACAVPKGPPRDDVPGSRVALIGKAALDYPPTGQLLQIGNTTVHAHVEGTGPDLILIHGASGNTRDFTFSLVGKLKDRYRVIAFDRPGLGHTEPIAADGGSPAEQARLLDVAAERLGVKSAIVLGQSYGGAVAMAWALERPERVAGLVIVSGATMPWEGGLGPQYALLSGKFGGAVIAPLASTIAIPPVERRALNSVFAPQDPPEGYREYLGIPLSLRPHSVRANARQIFELKGALLDMAPDYPGIEVPAELIHGTADKIVPIDVHSRRLVKVLPDANLTELPGIGHMPHHVAEGQVLAAIDRVAARAWPR</sequence>
<dbReference type="RefSeq" id="WP_311692184.1">
    <property type="nucleotide sequence ID" value="NZ_JAVRHL010000003.1"/>
</dbReference>
<comment type="caution">
    <text evidence="5">The sequence shown here is derived from an EMBL/GenBank/DDBJ whole genome shotgun (WGS) entry which is preliminary data.</text>
</comment>
<organism evidence="5 6">
    <name type="scientific">Tropicimonas omnivorans</name>
    <dbReference type="NCBI Taxonomy" id="3075590"/>
    <lineage>
        <taxon>Bacteria</taxon>
        <taxon>Pseudomonadati</taxon>
        <taxon>Pseudomonadota</taxon>
        <taxon>Alphaproteobacteria</taxon>
        <taxon>Rhodobacterales</taxon>
        <taxon>Roseobacteraceae</taxon>
        <taxon>Tropicimonas</taxon>
    </lineage>
</organism>
<evidence type="ECO:0000256" key="3">
    <source>
        <dbReference type="SAM" id="SignalP"/>
    </source>
</evidence>
<protein>
    <submittedName>
        <fullName evidence="5">Alpha/beta hydrolase</fullName>
    </submittedName>
</protein>
<gene>
    <name evidence="5" type="ORF">RM543_12630</name>
</gene>
<dbReference type="PRINTS" id="PR00111">
    <property type="entry name" value="ABHYDROLASE"/>
</dbReference>
<keyword evidence="3" id="KW-0732">Signal</keyword>
<dbReference type="InterPro" id="IPR029058">
    <property type="entry name" value="AB_hydrolase_fold"/>
</dbReference>